<evidence type="ECO:0000313" key="1">
    <source>
        <dbReference type="EMBL" id="KAK7457774.1"/>
    </source>
</evidence>
<comment type="caution">
    <text evidence="1">The sequence shown here is derived from an EMBL/GenBank/DDBJ whole genome shotgun (WGS) entry which is preliminary data.</text>
</comment>
<evidence type="ECO:0000313" key="2">
    <source>
        <dbReference type="Proteomes" id="UP001498398"/>
    </source>
</evidence>
<proteinExistence type="predicted"/>
<gene>
    <name evidence="1" type="ORF">VKT23_010113</name>
</gene>
<keyword evidence="2" id="KW-1185">Reference proteome</keyword>
<accession>A0ABR1JCX8</accession>
<dbReference type="EMBL" id="JBANRG010000019">
    <property type="protein sequence ID" value="KAK7457774.1"/>
    <property type="molecule type" value="Genomic_DNA"/>
</dbReference>
<organism evidence="1 2">
    <name type="scientific">Marasmiellus scandens</name>
    <dbReference type="NCBI Taxonomy" id="2682957"/>
    <lineage>
        <taxon>Eukaryota</taxon>
        <taxon>Fungi</taxon>
        <taxon>Dikarya</taxon>
        <taxon>Basidiomycota</taxon>
        <taxon>Agaricomycotina</taxon>
        <taxon>Agaricomycetes</taxon>
        <taxon>Agaricomycetidae</taxon>
        <taxon>Agaricales</taxon>
        <taxon>Marasmiineae</taxon>
        <taxon>Omphalotaceae</taxon>
        <taxon>Marasmiellus</taxon>
    </lineage>
</organism>
<name>A0ABR1JCX8_9AGAR</name>
<reference evidence="1 2" key="1">
    <citation type="submission" date="2024-01" db="EMBL/GenBank/DDBJ databases">
        <title>A draft genome for the cacao thread blight pathogen Marasmiellus scandens.</title>
        <authorList>
            <person name="Baruah I.K."/>
            <person name="Leung J."/>
            <person name="Bukari Y."/>
            <person name="Amoako-Attah I."/>
            <person name="Meinhardt L.W."/>
            <person name="Bailey B.A."/>
            <person name="Cohen S.P."/>
        </authorList>
    </citation>
    <scope>NUCLEOTIDE SEQUENCE [LARGE SCALE GENOMIC DNA]</scope>
    <source>
        <strain evidence="1 2">GH-19</strain>
    </source>
</reference>
<protein>
    <submittedName>
        <fullName evidence="1">Uncharacterized protein</fullName>
    </submittedName>
</protein>
<dbReference type="Proteomes" id="UP001498398">
    <property type="component" value="Unassembled WGS sequence"/>
</dbReference>
<sequence>MPRDYSWHKTRRVCHREDQAEWNRAADRFPNCGLRWARKLKRFSFPLPDIPLGREEGIIWLRKVLKGDNEANTGLDDLSYRSLCNALLVRDDARHCLTWDGPVDEDPTLEYIHHMGWFKEIATRLVNPDVPVPPLTGSEVEQRRGEFLAHFKEILDQINQLENTIIEKALQRKGLSYELKGDISIALMSLDCWERDCRRMIQAWDDVLFVTAVVLLYAVPQ</sequence>